<dbReference type="Pfam" id="PF03131">
    <property type="entry name" value="bZIP_Maf"/>
    <property type="match status" value="1"/>
</dbReference>
<evidence type="ECO:0000256" key="3">
    <source>
        <dbReference type="ARBA" id="ARBA00022473"/>
    </source>
</evidence>
<evidence type="ECO:0000256" key="11">
    <source>
        <dbReference type="ARBA" id="ARBA00023242"/>
    </source>
</evidence>
<evidence type="ECO:0000256" key="6">
    <source>
        <dbReference type="ARBA" id="ARBA00022843"/>
    </source>
</evidence>
<reference evidence="17" key="1">
    <citation type="submission" date="2022-11" db="UniProtKB">
        <authorList>
            <consortium name="EnsemblMetazoa"/>
        </authorList>
    </citation>
    <scope>IDENTIFICATION</scope>
</reference>
<dbReference type="InterPro" id="IPR004826">
    <property type="entry name" value="bZIP_Maf"/>
</dbReference>
<evidence type="ECO:0000256" key="13">
    <source>
        <dbReference type="ARBA" id="ARBA00066263"/>
    </source>
</evidence>
<dbReference type="GO" id="GO:0000981">
    <property type="term" value="F:DNA-binding transcription factor activity, RNA polymerase II-specific"/>
    <property type="evidence" value="ECO:0007669"/>
    <property type="project" value="TreeGrafter"/>
</dbReference>
<dbReference type="InterPro" id="IPR024874">
    <property type="entry name" value="Transcription_factor_Maf_fam"/>
</dbReference>
<dbReference type="GO" id="GO:0005634">
    <property type="term" value="C:nucleus"/>
    <property type="evidence" value="ECO:0007669"/>
    <property type="project" value="UniProtKB-SubCell"/>
</dbReference>
<dbReference type="PANTHER" id="PTHR10129">
    <property type="entry name" value="TRANSCRIPTION FACTOR MAF"/>
    <property type="match status" value="1"/>
</dbReference>
<organism evidence="17 18">
    <name type="scientific">Exaiptasia diaphana</name>
    <name type="common">Tropical sea anemone</name>
    <name type="synonym">Aiptasia pulchella</name>
    <dbReference type="NCBI Taxonomy" id="2652724"/>
    <lineage>
        <taxon>Eukaryota</taxon>
        <taxon>Metazoa</taxon>
        <taxon>Cnidaria</taxon>
        <taxon>Anthozoa</taxon>
        <taxon>Hexacorallia</taxon>
        <taxon>Actiniaria</taxon>
        <taxon>Aiptasiidae</taxon>
        <taxon>Exaiptasia</taxon>
    </lineage>
</organism>
<dbReference type="PROSITE" id="PS50217">
    <property type="entry name" value="BZIP"/>
    <property type="match status" value="1"/>
</dbReference>
<evidence type="ECO:0000256" key="15">
    <source>
        <dbReference type="SAM" id="Coils"/>
    </source>
</evidence>
<sequence>MEDIKTEDIAARIQLEQLRIMADNWESMDDFGNGEALQSVPEQDPPMPFLHGSSNMIGYPTLGSSPNWMNLCHINELSTAPAISEASSPYVSSELSPAPSSVESFAFTDYENYGPLDMANHSDESVENFRKIITRLGVTEKKIQDFGVKELNRFLKSNGLTKEEQKCLKNRRRTLKNRGYAQNCRIKRIRVKKSLETENEDLRKEIDDLKSSLDRAKKERDAYKRRLEDIIKFFKDHKKSKVV</sequence>
<keyword evidence="8" id="KW-0238">DNA-binding</keyword>
<dbReference type="AlphaFoldDB" id="A0A913XH47"/>
<dbReference type="InterPro" id="IPR008917">
    <property type="entry name" value="TF_DNA-bd_sf"/>
</dbReference>
<accession>A0A913XH47</accession>
<dbReference type="EnsemblMetazoa" id="XM_021049026.2">
    <property type="protein sequence ID" value="XP_020904685.1"/>
    <property type="gene ID" value="LOC110242977"/>
</dbReference>
<keyword evidence="9" id="KW-0010">Activator</keyword>
<keyword evidence="10" id="KW-0804">Transcription</keyword>
<keyword evidence="7" id="KW-0805">Transcription regulation</keyword>
<evidence type="ECO:0000256" key="10">
    <source>
        <dbReference type="ARBA" id="ARBA00023163"/>
    </source>
</evidence>
<evidence type="ECO:0000256" key="7">
    <source>
        <dbReference type="ARBA" id="ARBA00023015"/>
    </source>
</evidence>
<dbReference type="GeneID" id="110242977"/>
<proteinExistence type="predicted"/>
<dbReference type="InterPro" id="IPR004827">
    <property type="entry name" value="bZIP"/>
</dbReference>
<keyword evidence="18" id="KW-1185">Reference proteome</keyword>
<keyword evidence="15" id="KW-0175">Coiled coil</keyword>
<feature type="domain" description="BZIP" evidence="16">
    <location>
        <begin position="169"/>
        <end position="230"/>
    </location>
</feature>
<evidence type="ECO:0000256" key="5">
    <source>
        <dbReference type="ARBA" id="ARBA00022499"/>
    </source>
</evidence>
<dbReference type="KEGG" id="epa:110242977"/>
<evidence type="ECO:0000256" key="4">
    <source>
        <dbReference type="ARBA" id="ARBA00022490"/>
    </source>
</evidence>
<dbReference type="SUPFAM" id="SSF47454">
    <property type="entry name" value="A DNA-binding domain in eukaryotic transcription factors"/>
    <property type="match status" value="1"/>
</dbReference>
<dbReference type="GO" id="GO:0045944">
    <property type="term" value="P:positive regulation of transcription by RNA polymerase II"/>
    <property type="evidence" value="ECO:0007669"/>
    <property type="project" value="UniProtKB-ARBA"/>
</dbReference>
<evidence type="ECO:0000313" key="18">
    <source>
        <dbReference type="Proteomes" id="UP000887567"/>
    </source>
</evidence>
<keyword evidence="11" id="KW-0539">Nucleus</keyword>
<dbReference type="Gene3D" id="1.20.5.170">
    <property type="match status" value="1"/>
</dbReference>
<dbReference type="RefSeq" id="XP_020904685.1">
    <property type="nucleotide sequence ID" value="XM_021049026.2"/>
</dbReference>
<name>A0A913XH47_EXADI</name>
<evidence type="ECO:0000256" key="8">
    <source>
        <dbReference type="ARBA" id="ARBA00023125"/>
    </source>
</evidence>
<evidence type="ECO:0000256" key="2">
    <source>
        <dbReference type="ARBA" id="ARBA00004496"/>
    </source>
</evidence>
<comment type="subunit">
    <text evidence="13">Interacts with FIZ1; this interaction represses transactivation. Interacts (via the leucine-zipper domain) with CRX.</text>
</comment>
<dbReference type="CDD" id="cd14718">
    <property type="entry name" value="bZIP_Maf_large"/>
    <property type="match status" value="1"/>
</dbReference>
<evidence type="ECO:0000256" key="9">
    <source>
        <dbReference type="ARBA" id="ARBA00023159"/>
    </source>
</evidence>
<dbReference type="Proteomes" id="UP000887567">
    <property type="component" value="Unplaced"/>
</dbReference>
<protein>
    <recommendedName>
        <fullName evidence="14">Neural retina-specific leucine zipper protein</fullName>
    </recommendedName>
</protein>
<dbReference type="OrthoDB" id="5974330at2759"/>
<comment type="function">
    <text evidence="12">Acts as a transcriptional activator which regulates the expression of several rod-specific genes, including RHO and PDE6B. Also functions as a transcriptional coactivator, stimulating transcription mediated by the transcription factor CRX and NR2E3. Binds to the rhodopsin promoter in a sequence-specific manner.</text>
</comment>
<keyword evidence="6" id="KW-0832">Ubl conjugation</keyword>
<feature type="coiled-coil region" evidence="15">
    <location>
        <begin position="192"/>
        <end position="233"/>
    </location>
</feature>
<dbReference type="GO" id="GO:0000978">
    <property type="term" value="F:RNA polymerase II cis-regulatory region sequence-specific DNA binding"/>
    <property type="evidence" value="ECO:0007669"/>
    <property type="project" value="TreeGrafter"/>
</dbReference>
<evidence type="ECO:0000256" key="12">
    <source>
        <dbReference type="ARBA" id="ARBA00055281"/>
    </source>
</evidence>
<comment type="subcellular location">
    <subcellularLocation>
        <location evidence="2">Cytoplasm</location>
    </subcellularLocation>
    <subcellularLocation>
        <location evidence="1">Nucleus</location>
    </subcellularLocation>
</comment>
<keyword evidence="4" id="KW-0963">Cytoplasm</keyword>
<dbReference type="GO" id="GO:0005737">
    <property type="term" value="C:cytoplasm"/>
    <property type="evidence" value="ECO:0007669"/>
    <property type="project" value="UniProtKB-SubCell"/>
</dbReference>
<dbReference type="SMART" id="SM00338">
    <property type="entry name" value="BRLZ"/>
    <property type="match status" value="1"/>
</dbReference>
<keyword evidence="5" id="KW-1017">Isopeptide bond</keyword>
<keyword evidence="3" id="KW-0217">Developmental protein</keyword>
<dbReference type="FunFam" id="1.20.5.170:FF:000071">
    <property type="entry name" value="Neural retina-specific leucine zipper protein"/>
    <property type="match status" value="1"/>
</dbReference>
<evidence type="ECO:0000313" key="17">
    <source>
        <dbReference type="EnsemblMetazoa" id="XP_020904685.1"/>
    </source>
</evidence>
<evidence type="ECO:0000256" key="14">
    <source>
        <dbReference type="ARBA" id="ARBA00071773"/>
    </source>
</evidence>
<evidence type="ECO:0000259" key="16">
    <source>
        <dbReference type="PROSITE" id="PS50217"/>
    </source>
</evidence>
<dbReference type="PANTHER" id="PTHR10129:SF48">
    <property type="entry name" value="MAF-S, ISOFORM B"/>
    <property type="match status" value="1"/>
</dbReference>
<evidence type="ECO:0000256" key="1">
    <source>
        <dbReference type="ARBA" id="ARBA00004123"/>
    </source>
</evidence>